<organism evidence="14 15">
    <name type="scientific">Candidatus Reconcilbacillus cellulovorans</name>
    <dbReference type="NCBI Taxonomy" id="1906605"/>
    <lineage>
        <taxon>Bacteria</taxon>
        <taxon>Bacillati</taxon>
        <taxon>Bacillota</taxon>
        <taxon>Bacilli</taxon>
        <taxon>Bacillales</taxon>
        <taxon>Paenibacillaceae</taxon>
        <taxon>Candidatus Reconcilbacillus</taxon>
    </lineage>
</organism>
<keyword evidence="8" id="KW-0862">Zinc</keyword>
<dbReference type="Proteomes" id="UP000243688">
    <property type="component" value="Unassembled WGS sequence"/>
</dbReference>
<feature type="transmembrane region" description="Helical" evidence="12">
    <location>
        <begin position="114"/>
        <end position="134"/>
    </location>
</feature>
<evidence type="ECO:0000256" key="4">
    <source>
        <dbReference type="ARBA" id="ARBA00022670"/>
    </source>
</evidence>
<proteinExistence type="inferred from homology"/>
<accession>A0A2A6E393</accession>
<keyword evidence="11 12" id="KW-0472">Membrane</keyword>
<dbReference type="CDD" id="cd06160">
    <property type="entry name" value="S2P-M50_like_2"/>
    <property type="match status" value="1"/>
</dbReference>
<keyword evidence="7" id="KW-0378">Hydrolase</keyword>
<evidence type="ECO:0000256" key="8">
    <source>
        <dbReference type="ARBA" id="ARBA00022833"/>
    </source>
</evidence>
<name>A0A2A6E393_9BACL</name>
<feature type="domain" description="Peptidase M50" evidence="13">
    <location>
        <begin position="60"/>
        <end position="134"/>
    </location>
</feature>
<dbReference type="GO" id="GO:0006508">
    <property type="term" value="P:proteolysis"/>
    <property type="evidence" value="ECO:0007669"/>
    <property type="project" value="UniProtKB-KW"/>
</dbReference>
<evidence type="ECO:0000256" key="9">
    <source>
        <dbReference type="ARBA" id="ARBA00022989"/>
    </source>
</evidence>
<keyword evidence="9 12" id="KW-1133">Transmembrane helix</keyword>
<comment type="caution">
    <text evidence="14">The sequence shown here is derived from an EMBL/GenBank/DDBJ whole genome shotgun (WGS) entry which is preliminary data.</text>
</comment>
<keyword evidence="4" id="KW-0645">Protease</keyword>
<evidence type="ECO:0000256" key="11">
    <source>
        <dbReference type="ARBA" id="ARBA00023136"/>
    </source>
</evidence>
<feature type="transmembrane region" description="Helical" evidence="12">
    <location>
        <begin position="175"/>
        <end position="208"/>
    </location>
</feature>
<dbReference type="Pfam" id="PF02163">
    <property type="entry name" value="Peptidase_M50"/>
    <property type="match status" value="1"/>
</dbReference>
<evidence type="ECO:0000256" key="7">
    <source>
        <dbReference type="ARBA" id="ARBA00022801"/>
    </source>
</evidence>
<evidence type="ECO:0000256" key="2">
    <source>
        <dbReference type="ARBA" id="ARBA00004141"/>
    </source>
</evidence>
<feature type="transmembrane region" description="Helical" evidence="12">
    <location>
        <begin position="141"/>
        <end position="163"/>
    </location>
</feature>
<evidence type="ECO:0000259" key="13">
    <source>
        <dbReference type="Pfam" id="PF02163"/>
    </source>
</evidence>
<sequence length="367" mass="40944">MRKKTNSSRKKHWWSIGALLLALLSKGKTFLALFKLSKFGSAAVSMAITAGAYALVYPVAFSVGFVLLLFVHELGHVWAAKRKGLPVTAPLFVPFLGAFIAMKRHPRDAETEAYIAMGGPLLGTAGATLLFLAGWMADAPLLIVLGYVGFFLNLINLVPVHPLDGGRIVTAVTRWLWVVGLVLGLWLIVALRWWLLMIFWAMFAWNLFQTYIRGRKHGQPFQPVVQVAVDLGEEWKSPAWSALLPGEQHQRDLPVLTYSTLDGEQKLVLVWEGIGLNETIALSQQCLIRRVRVVGVERVPKEAPERLNVRILIEGETFVSERYYDVPARKRWQYGLLYAGLALFLSAMMAWSHGMIERASGIGPLVN</sequence>
<dbReference type="InterPro" id="IPR008915">
    <property type="entry name" value="Peptidase_M50"/>
</dbReference>
<dbReference type="PANTHER" id="PTHR39188:SF3">
    <property type="entry name" value="STAGE IV SPORULATION PROTEIN FB"/>
    <property type="match status" value="1"/>
</dbReference>
<comment type="subcellular location">
    <subcellularLocation>
        <location evidence="2">Membrane</location>
        <topology evidence="2">Multi-pass membrane protein</topology>
    </subcellularLocation>
</comment>
<dbReference type="GO" id="GO:0008237">
    <property type="term" value="F:metallopeptidase activity"/>
    <property type="evidence" value="ECO:0007669"/>
    <property type="project" value="UniProtKB-KW"/>
</dbReference>
<evidence type="ECO:0000256" key="3">
    <source>
        <dbReference type="ARBA" id="ARBA00007931"/>
    </source>
</evidence>
<evidence type="ECO:0000256" key="1">
    <source>
        <dbReference type="ARBA" id="ARBA00001947"/>
    </source>
</evidence>
<evidence type="ECO:0000256" key="6">
    <source>
        <dbReference type="ARBA" id="ARBA00022723"/>
    </source>
</evidence>
<keyword evidence="5 12" id="KW-0812">Transmembrane</keyword>
<evidence type="ECO:0000256" key="12">
    <source>
        <dbReference type="SAM" id="Phobius"/>
    </source>
</evidence>
<dbReference type="AlphaFoldDB" id="A0A2A6E393"/>
<evidence type="ECO:0000313" key="15">
    <source>
        <dbReference type="Proteomes" id="UP000243688"/>
    </source>
</evidence>
<dbReference type="GO" id="GO:0016020">
    <property type="term" value="C:membrane"/>
    <property type="evidence" value="ECO:0007669"/>
    <property type="project" value="UniProtKB-SubCell"/>
</dbReference>
<comment type="cofactor">
    <cofactor evidence="1">
        <name>Zn(2+)</name>
        <dbReference type="ChEBI" id="CHEBI:29105"/>
    </cofactor>
</comment>
<feature type="transmembrane region" description="Helical" evidence="12">
    <location>
        <begin position="332"/>
        <end position="351"/>
    </location>
</feature>
<dbReference type="EMBL" id="MOXJ01000002">
    <property type="protein sequence ID" value="PDO11484.1"/>
    <property type="molecule type" value="Genomic_DNA"/>
</dbReference>
<dbReference type="GO" id="GO:0046872">
    <property type="term" value="F:metal ion binding"/>
    <property type="evidence" value="ECO:0007669"/>
    <property type="project" value="UniProtKB-KW"/>
</dbReference>
<comment type="similarity">
    <text evidence="3">Belongs to the peptidase M50B family.</text>
</comment>
<dbReference type="PANTHER" id="PTHR39188">
    <property type="entry name" value="MEMBRANE-ASSOCIATED ZINC METALLOPROTEASE M50B"/>
    <property type="match status" value="1"/>
</dbReference>
<reference evidence="14 15" key="1">
    <citation type="submission" date="2016-12" db="EMBL/GenBank/DDBJ databases">
        <title>Candidatus Reconcilibacillus cellulovorans genome.</title>
        <authorList>
            <person name="Kolinko S."/>
            <person name="Wu Y.-W."/>
            <person name="Tachea F."/>
            <person name="Denzel E."/>
            <person name="Hiras J."/>
            <person name="Baecker N."/>
            <person name="Chan L.J."/>
            <person name="Eichorst S.A."/>
            <person name="Frey D."/>
            <person name="Adams P.D."/>
            <person name="Pray T."/>
            <person name="Tanjore D."/>
            <person name="Petzold C.J."/>
            <person name="Gladden J.M."/>
            <person name="Simmons B.A."/>
            <person name="Singer S.W."/>
        </authorList>
    </citation>
    <scope>NUCLEOTIDE SEQUENCE [LARGE SCALE GENOMIC DNA]</scope>
    <source>
        <strain evidence="14">JTherm</strain>
    </source>
</reference>
<protein>
    <recommendedName>
        <fullName evidence="13">Peptidase M50 domain-containing protein</fullName>
    </recommendedName>
</protein>
<evidence type="ECO:0000313" key="14">
    <source>
        <dbReference type="EMBL" id="PDO11484.1"/>
    </source>
</evidence>
<keyword evidence="10" id="KW-0482">Metalloprotease</keyword>
<feature type="transmembrane region" description="Helical" evidence="12">
    <location>
        <begin position="51"/>
        <end position="72"/>
    </location>
</feature>
<evidence type="ECO:0000256" key="10">
    <source>
        <dbReference type="ARBA" id="ARBA00023049"/>
    </source>
</evidence>
<feature type="transmembrane region" description="Helical" evidence="12">
    <location>
        <begin position="84"/>
        <end position="102"/>
    </location>
</feature>
<evidence type="ECO:0000256" key="5">
    <source>
        <dbReference type="ARBA" id="ARBA00022692"/>
    </source>
</evidence>
<gene>
    <name evidence="14" type="ORF">BLM47_01735</name>
</gene>
<keyword evidence="6" id="KW-0479">Metal-binding</keyword>